<evidence type="ECO:0000256" key="1">
    <source>
        <dbReference type="ARBA" id="ARBA00004651"/>
    </source>
</evidence>
<evidence type="ECO:0000256" key="6">
    <source>
        <dbReference type="SAM" id="Phobius"/>
    </source>
</evidence>
<evidence type="ECO:0000259" key="7">
    <source>
        <dbReference type="Pfam" id="PF02687"/>
    </source>
</evidence>
<dbReference type="GO" id="GO:0022857">
    <property type="term" value="F:transmembrane transporter activity"/>
    <property type="evidence" value="ECO:0007669"/>
    <property type="project" value="TreeGrafter"/>
</dbReference>
<feature type="transmembrane region" description="Helical" evidence="6">
    <location>
        <begin position="715"/>
        <end position="734"/>
    </location>
</feature>
<feature type="transmembrane region" description="Helical" evidence="6">
    <location>
        <begin position="424"/>
        <end position="444"/>
    </location>
</feature>
<reference evidence="9 10" key="1">
    <citation type="submission" date="2020-01" db="EMBL/GenBank/DDBJ databases">
        <title>Bacteria diversity of Porities sp.</title>
        <authorList>
            <person name="Wang G."/>
        </authorList>
    </citation>
    <scope>NUCLEOTIDE SEQUENCE [LARGE SCALE GENOMIC DNA]</scope>
    <source>
        <strain evidence="9 10">R33</strain>
    </source>
</reference>
<feature type="domain" description="MacB-like periplasmic core" evidence="8">
    <location>
        <begin position="433"/>
        <end position="628"/>
    </location>
</feature>
<dbReference type="Pfam" id="PF02687">
    <property type="entry name" value="FtsX"/>
    <property type="match status" value="2"/>
</dbReference>
<name>A0A6L9ECX7_9FLAO</name>
<feature type="transmembrane region" description="Helical" evidence="6">
    <location>
        <begin position="749"/>
        <end position="767"/>
    </location>
</feature>
<feature type="transmembrane region" description="Helical" evidence="6">
    <location>
        <begin position="330"/>
        <end position="357"/>
    </location>
</feature>
<dbReference type="Pfam" id="PF12704">
    <property type="entry name" value="MacB_PCD"/>
    <property type="match status" value="2"/>
</dbReference>
<feature type="domain" description="ABC3 transporter permease C-terminal" evidence="7">
    <location>
        <begin position="289"/>
        <end position="402"/>
    </location>
</feature>
<dbReference type="PANTHER" id="PTHR30572:SF18">
    <property type="entry name" value="ABC-TYPE MACROLIDE FAMILY EXPORT SYSTEM PERMEASE COMPONENT 2"/>
    <property type="match status" value="1"/>
</dbReference>
<evidence type="ECO:0000313" key="10">
    <source>
        <dbReference type="Proteomes" id="UP000475249"/>
    </source>
</evidence>
<accession>A0A6L9ECX7</accession>
<keyword evidence="4 6" id="KW-1133">Transmembrane helix</keyword>
<dbReference type="EMBL" id="WXYO01000005">
    <property type="protein sequence ID" value="NAS12398.1"/>
    <property type="molecule type" value="Genomic_DNA"/>
</dbReference>
<feature type="domain" description="ABC3 transporter permease C-terminal" evidence="7">
    <location>
        <begin position="667"/>
        <end position="779"/>
    </location>
</feature>
<evidence type="ECO:0000256" key="3">
    <source>
        <dbReference type="ARBA" id="ARBA00022692"/>
    </source>
</evidence>
<feature type="domain" description="MacB-like periplasmic core" evidence="8">
    <location>
        <begin position="21"/>
        <end position="244"/>
    </location>
</feature>
<dbReference type="PANTHER" id="PTHR30572">
    <property type="entry name" value="MEMBRANE COMPONENT OF TRANSPORTER-RELATED"/>
    <property type="match status" value="1"/>
</dbReference>
<organism evidence="9 10">
    <name type="scientific">Poritiphilus flavus</name>
    <dbReference type="NCBI Taxonomy" id="2697053"/>
    <lineage>
        <taxon>Bacteria</taxon>
        <taxon>Pseudomonadati</taxon>
        <taxon>Bacteroidota</taxon>
        <taxon>Flavobacteriia</taxon>
        <taxon>Flavobacteriales</taxon>
        <taxon>Flavobacteriaceae</taxon>
        <taxon>Poritiphilus</taxon>
    </lineage>
</organism>
<evidence type="ECO:0000256" key="5">
    <source>
        <dbReference type="ARBA" id="ARBA00023136"/>
    </source>
</evidence>
<dbReference type="Proteomes" id="UP000475249">
    <property type="component" value="Unassembled WGS sequence"/>
</dbReference>
<gene>
    <name evidence="9" type="ORF">GTQ38_10330</name>
</gene>
<feature type="transmembrane region" description="Helical" evidence="6">
    <location>
        <begin position="377"/>
        <end position="403"/>
    </location>
</feature>
<keyword evidence="5 6" id="KW-0472">Membrane</keyword>
<dbReference type="AlphaFoldDB" id="A0A6L9ECX7"/>
<sequence>MLRHHLLLFLRNIKRQKSSFLINVIGLSTGLACVMLIALWVSDELKVDKFYPEHQQIYQVIEHIQFTDGLQTLFETFSPMAEVLTEQIPEVKYAAATIQPGWFGKHVLSVGGENNLKAVGQLASEDYFMIFQHKLIQGNREELLQSPDAIVISKSLALSLFGTIDNVVGQQVEYEQKRPFQVSGIFEDVPLNATDRFDFVLSTEAYKDVPPWTSLNNWNSSGPQVYALLDEGADIAQVNAKIDKIRKEGNENSIRTPMLIPFSEHYLYGTYENGVQVGGRIEYVRLFTIIAILILIIACINFMNLSTARASGRLKEIGVKKAIGAKRATFIFQFLSESVLMAFIALVVALVLVTLALPEFNTIIGKQLELNFSPVAIAAILGISVITGLIAGSYPAIYLSGFNTITILKGKLNRSLGELWTRKGLVVIQFTLSVVLIVSVIVVYKQIEYVQKQNLGYAQEQIIRFNIEGKIKDQLSTFVLELRKLPGVKNASSTTHSMIGHNWSTGLDWDGRDPDDIKAFQIVGVDYDFVETMGMEMKAGRSFSREFGADSARIILNETAIRTIGYQDPIGKTVENGRAEIIGVVEDFNFKSLHERVEPLFMVMMPQGVKYVMVRMEAAREETALQEIQQFYERFNPGVPFEYDFLDENFQALYESEQRVGALSRYFAGMAILISCLGLFGLAIFTADRRRKEISIRKVLGQSALQVSVMLTRDFALLVFLSIFIALPIAYILANDWLAGFAYSISLRIWYFLGAGLIALLIAMLTVGSQAIQAANRNPVEGLYEE</sequence>
<dbReference type="InterPro" id="IPR025857">
    <property type="entry name" value="MacB_PCD"/>
</dbReference>
<dbReference type="InterPro" id="IPR003838">
    <property type="entry name" value="ABC3_permease_C"/>
</dbReference>
<protein>
    <submittedName>
        <fullName evidence="9">FtsX-like permease family protein</fullName>
    </submittedName>
</protein>
<dbReference type="InterPro" id="IPR050250">
    <property type="entry name" value="Macrolide_Exporter_MacB"/>
</dbReference>
<keyword evidence="3 6" id="KW-0812">Transmembrane</keyword>
<evidence type="ECO:0000256" key="4">
    <source>
        <dbReference type="ARBA" id="ARBA00022989"/>
    </source>
</evidence>
<feature type="transmembrane region" description="Helical" evidence="6">
    <location>
        <begin position="666"/>
        <end position="687"/>
    </location>
</feature>
<dbReference type="RefSeq" id="WP_161435446.1">
    <property type="nucleotide sequence ID" value="NZ_WXYO01000005.1"/>
</dbReference>
<evidence type="ECO:0000259" key="8">
    <source>
        <dbReference type="Pfam" id="PF12704"/>
    </source>
</evidence>
<keyword evidence="10" id="KW-1185">Reference proteome</keyword>
<comment type="subcellular location">
    <subcellularLocation>
        <location evidence="1">Cell membrane</location>
        <topology evidence="1">Multi-pass membrane protein</topology>
    </subcellularLocation>
</comment>
<evidence type="ECO:0000256" key="2">
    <source>
        <dbReference type="ARBA" id="ARBA00022475"/>
    </source>
</evidence>
<dbReference type="GO" id="GO:0005886">
    <property type="term" value="C:plasma membrane"/>
    <property type="evidence" value="ECO:0007669"/>
    <property type="project" value="UniProtKB-SubCell"/>
</dbReference>
<feature type="transmembrane region" description="Helical" evidence="6">
    <location>
        <begin position="283"/>
        <end position="305"/>
    </location>
</feature>
<keyword evidence="2" id="KW-1003">Cell membrane</keyword>
<dbReference type="PROSITE" id="PS51257">
    <property type="entry name" value="PROKAR_LIPOPROTEIN"/>
    <property type="match status" value="1"/>
</dbReference>
<feature type="transmembrane region" description="Helical" evidence="6">
    <location>
        <begin position="20"/>
        <end position="41"/>
    </location>
</feature>
<proteinExistence type="predicted"/>
<evidence type="ECO:0000313" key="9">
    <source>
        <dbReference type="EMBL" id="NAS12398.1"/>
    </source>
</evidence>
<comment type="caution">
    <text evidence="9">The sequence shown here is derived from an EMBL/GenBank/DDBJ whole genome shotgun (WGS) entry which is preliminary data.</text>
</comment>